<proteinExistence type="predicted"/>
<dbReference type="RefSeq" id="WP_341836512.1">
    <property type="nucleotide sequence ID" value="NZ_CP149822.1"/>
</dbReference>
<reference evidence="2" key="1">
    <citation type="submission" date="2024-03" db="EMBL/GenBank/DDBJ databases">
        <title>Chitinophaga horti sp. nov., isolated from garden soil.</title>
        <authorList>
            <person name="Lee D.S."/>
            <person name="Han D.M."/>
            <person name="Baek J.H."/>
            <person name="Choi D.G."/>
            <person name="Jeon J.H."/>
            <person name="Jeon C.O."/>
        </authorList>
    </citation>
    <scope>NUCLEOTIDE SEQUENCE [LARGE SCALE GENOMIC DNA]</scope>
    <source>
        <strain evidence="2">GPA1</strain>
    </source>
</reference>
<protein>
    <recommendedName>
        <fullName evidence="3">LysE type translocator</fullName>
    </recommendedName>
</protein>
<name>A0ABZ2YQD6_9BACT</name>
<evidence type="ECO:0000313" key="1">
    <source>
        <dbReference type="EMBL" id="WZN41663.1"/>
    </source>
</evidence>
<gene>
    <name evidence="1" type="ORF">WJU16_01250</name>
</gene>
<evidence type="ECO:0000313" key="2">
    <source>
        <dbReference type="Proteomes" id="UP001485459"/>
    </source>
</evidence>
<dbReference type="EMBL" id="CP149822">
    <property type="protein sequence ID" value="WZN41663.1"/>
    <property type="molecule type" value="Genomic_DNA"/>
</dbReference>
<evidence type="ECO:0008006" key="3">
    <source>
        <dbReference type="Google" id="ProtNLM"/>
    </source>
</evidence>
<keyword evidence="2" id="KW-1185">Reference proteome</keyword>
<sequence length="54" mass="6132">MNAIHELLWLAVAAFLMLMSPGPNMIYLIIMAVVTLGNPSIEMFDKNGKLRWKQ</sequence>
<organism evidence="1 2">
    <name type="scientific">Chitinophaga pollutisoli</name>
    <dbReference type="NCBI Taxonomy" id="3133966"/>
    <lineage>
        <taxon>Bacteria</taxon>
        <taxon>Pseudomonadati</taxon>
        <taxon>Bacteroidota</taxon>
        <taxon>Chitinophagia</taxon>
        <taxon>Chitinophagales</taxon>
        <taxon>Chitinophagaceae</taxon>
        <taxon>Chitinophaga</taxon>
    </lineage>
</organism>
<accession>A0ABZ2YQD6</accession>
<dbReference type="Proteomes" id="UP001485459">
    <property type="component" value="Chromosome"/>
</dbReference>